<gene>
    <name evidence="3" type="ORF">CBOVIS_LOCUS10711</name>
</gene>
<dbReference type="PANTHER" id="PTHR36936">
    <property type="entry name" value="PROTEIN CBG25168"/>
    <property type="match status" value="1"/>
</dbReference>
<dbReference type="InterPro" id="IPR013087">
    <property type="entry name" value="Znf_C2H2_type"/>
</dbReference>
<keyword evidence="4" id="KW-1185">Reference proteome</keyword>
<feature type="domain" description="C2H2-type" evidence="2">
    <location>
        <begin position="937"/>
        <end position="962"/>
    </location>
</feature>
<dbReference type="AlphaFoldDB" id="A0A8S1F9Q4"/>
<comment type="caution">
    <text evidence="3">The sequence shown here is derived from an EMBL/GenBank/DDBJ whole genome shotgun (WGS) entry which is preliminary data.</text>
</comment>
<dbReference type="PANTHER" id="PTHR36936:SF2">
    <property type="entry name" value="C2H2-TYPE DOMAIN-CONTAINING PROTEIN"/>
    <property type="match status" value="1"/>
</dbReference>
<sequence length="1003" mass="116470">MDANYRFRNKECSRDLLEDLYECGGIGDDDIIGIDWLNNGSWTTYKLSSLEYSEYFRKTENLQLHQKNLERAKIPAKLRMLNLSQSTIRSGLDFPPTDFISGLLEIINILPQPKEDRIETLSAEKNDPRLPLIDSCSPELAVPGSVEIINILPQIPPPKEDRDEALAVPHDSENGLLEIINILSRVPRPKEDCDETLAVPHDSENEKPETSTLTEMPQIQVIKEDVDILEMSNSKENNEREDRIETLSAEKNDPRLPLIDSCSPELAVPENMRKRLIDELEFFWNSVDATTWKKHGVSIYKINEKATCKPCGLRPNCFSDAVSLGTHIFARKHKNYIIKYGFSISDYAIWKEALLHCIGKKAKNKNIYIEKTSKTETEKKESKEENGSKYPLFNSFGSTNKLPKAEFIEEYDKLCEQINGIPAKIIVKMRVQKLDLTCDFCKCQIQSFSSLASHVFSKGHSKKIKEKCEGTKEDLEYWKTFIKEAQAATDIAFGNAKEEIPLFNFFGNGEKDLEFEKEYDALAKRFSNIPIECVAIVNTSKNKYRCRLCAIDVDDNHTLVHFFQESHENALRALPQEKCRFTNADMKFWEEKLNALVEHDFNNAPPLTYRRNSLEGNLIGDEFSRRMNALVNDFKHVILPIESKLKNLAKFGAKPEDFEYWEAIIHKKLEEQRVFQTQQNSPPIPLLDVLNEGDKRLEESDIDEKINELRELIKKMKRFGIAAEHIAYWNQRLNDAIKRMENILYPLEFYYANIDLEEFKKKAMSREDVEKNFDELRKMSEGIDRNLFNSTYPDLPKRNNRRSCIWCDQYLKEPYDCLTHMFLDRHIHVMMEKCYVTKKMFDEWRKRIENVKQIAMKNEVEIEKKRTQSMNEMKKLEEETGQQRRQWISFSPDLKYATIYTENVHATRGPWPSILGTIENCVQLERKVDKSILFNKKLCSICNVWVLDRATNIAKHAVSVTHLFNGGCAICDKWLHSVDEIATHVMSADHLNIEIVGLPYKVL</sequence>
<dbReference type="SMART" id="SM00355">
    <property type="entry name" value="ZnF_C2H2"/>
    <property type="match status" value="5"/>
</dbReference>
<reference evidence="3 4" key="1">
    <citation type="submission" date="2020-04" db="EMBL/GenBank/DDBJ databases">
        <authorList>
            <person name="Laetsch R D."/>
            <person name="Stevens L."/>
            <person name="Kumar S."/>
            <person name="Blaxter L. M."/>
        </authorList>
    </citation>
    <scope>NUCLEOTIDE SEQUENCE [LARGE SCALE GENOMIC DNA]</scope>
</reference>
<dbReference type="EMBL" id="CADEPM010000007">
    <property type="protein sequence ID" value="CAB3408997.1"/>
    <property type="molecule type" value="Genomic_DNA"/>
</dbReference>
<evidence type="ECO:0000256" key="1">
    <source>
        <dbReference type="SAM" id="Coils"/>
    </source>
</evidence>
<keyword evidence="1" id="KW-0175">Coiled coil</keyword>
<protein>
    <recommendedName>
        <fullName evidence="2">C2H2-type domain-containing protein</fullName>
    </recommendedName>
</protein>
<feature type="domain" description="C2H2-type" evidence="2">
    <location>
        <begin position="802"/>
        <end position="826"/>
    </location>
</feature>
<feature type="domain" description="C2H2-type" evidence="2">
    <location>
        <begin position="966"/>
        <end position="990"/>
    </location>
</feature>
<dbReference type="Proteomes" id="UP000494206">
    <property type="component" value="Unassembled WGS sequence"/>
</dbReference>
<name>A0A8S1F9Q4_9PELO</name>
<accession>A0A8S1F9Q4</accession>
<proteinExistence type="predicted"/>
<evidence type="ECO:0000313" key="3">
    <source>
        <dbReference type="EMBL" id="CAB3408997.1"/>
    </source>
</evidence>
<evidence type="ECO:0000259" key="2">
    <source>
        <dbReference type="SMART" id="SM00355"/>
    </source>
</evidence>
<feature type="domain" description="C2H2-type" evidence="2">
    <location>
        <begin position="436"/>
        <end position="460"/>
    </location>
</feature>
<evidence type="ECO:0000313" key="4">
    <source>
        <dbReference type="Proteomes" id="UP000494206"/>
    </source>
</evidence>
<feature type="coiled-coil region" evidence="1">
    <location>
        <begin position="859"/>
        <end position="886"/>
    </location>
</feature>
<organism evidence="3 4">
    <name type="scientific">Caenorhabditis bovis</name>
    <dbReference type="NCBI Taxonomy" id="2654633"/>
    <lineage>
        <taxon>Eukaryota</taxon>
        <taxon>Metazoa</taxon>
        <taxon>Ecdysozoa</taxon>
        <taxon>Nematoda</taxon>
        <taxon>Chromadorea</taxon>
        <taxon>Rhabditida</taxon>
        <taxon>Rhabditina</taxon>
        <taxon>Rhabditomorpha</taxon>
        <taxon>Rhabditoidea</taxon>
        <taxon>Rhabditidae</taxon>
        <taxon>Peloderinae</taxon>
        <taxon>Caenorhabditis</taxon>
    </lineage>
</organism>
<feature type="domain" description="C2H2-type" evidence="2">
    <location>
        <begin position="306"/>
        <end position="333"/>
    </location>
</feature>